<keyword evidence="2" id="KW-1003">Cell membrane</keyword>
<proteinExistence type="predicted"/>
<sequence length="359" mass="35878">MQPSSPSFASSPAASSEGRSRVRGHAASPRLAGTRAGSSLVRDAAGVAAIAAIGAAGYWLFPDNLALLTRVIAVALLALSLDLVVGYCGVATLGHATLFGAGAYAAGMACLRGVTEPMTLVLIGAAAGAAAGLVMGAVMLRAHGLAQLVLSIAIVQLAHEAANKASAFTGGSDGLAGFSPSPLFGTFAFDLWGRTAYLFGLALLVGVFVVLKFVVASPFGMLCRGIKEDPVRIRAMGAFVFPVLLKMFVISGAVAGTGGALAALSTQVVGLDSVSFELSANALVMLVLGGLGSLYGALVGTVVFMGFEHTVSAVNPFHWMTMVGALLIAVVLVAPGGLGGLAGRLRAAVRGAGGGRGRP</sequence>
<feature type="transmembrane region" description="Helical" evidence="7">
    <location>
        <begin position="73"/>
        <end position="106"/>
    </location>
</feature>
<keyword evidence="9" id="KW-1185">Reference proteome</keyword>
<dbReference type="AlphaFoldDB" id="A0A5P9K0D2"/>
<feature type="compositionally biased region" description="Low complexity" evidence="6">
    <location>
        <begin position="1"/>
        <end position="16"/>
    </location>
</feature>
<organism evidence="8 9">
    <name type="scientific">Microvirga thermotolerans</name>
    <dbReference type="NCBI Taxonomy" id="2651334"/>
    <lineage>
        <taxon>Bacteria</taxon>
        <taxon>Pseudomonadati</taxon>
        <taxon>Pseudomonadota</taxon>
        <taxon>Alphaproteobacteria</taxon>
        <taxon>Hyphomicrobiales</taxon>
        <taxon>Methylobacteriaceae</taxon>
        <taxon>Microvirga</taxon>
    </lineage>
</organism>
<accession>A0A5P9K0D2</accession>
<keyword evidence="4 7" id="KW-1133">Transmembrane helix</keyword>
<evidence type="ECO:0000256" key="2">
    <source>
        <dbReference type="ARBA" id="ARBA00022475"/>
    </source>
</evidence>
<dbReference type="PANTHER" id="PTHR30482:SF17">
    <property type="entry name" value="ABC TRANSPORTER ATP-BINDING PROTEIN"/>
    <property type="match status" value="1"/>
</dbReference>
<feature type="transmembrane region" description="Helical" evidence="7">
    <location>
        <begin position="236"/>
        <end position="262"/>
    </location>
</feature>
<dbReference type="InterPro" id="IPR043428">
    <property type="entry name" value="LivM-like"/>
</dbReference>
<dbReference type="GO" id="GO:0005886">
    <property type="term" value="C:plasma membrane"/>
    <property type="evidence" value="ECO:0007669"/>
    <property type="project" value="UniProtKB-SubCell"/>
</dbReference>
<evidence type="ECO:0000256" key="6">
    <source>
        <dbReference type="SAM" id="MobiDB-lite"/>
    </source>
</evidence>
<comment type="subcellular location">
    <subcellularLocation>
        <location evidence="1">Cell membrane</location>
        <topology evidence="1">Multi-pass membrane protein</topology>
    </subcellularLocation>
</comment>
<dbReference type="GO" id="GO:0015658">
    <property type="term" value="F:branched-chain amino acid transmembrane transporter activity"/>
    <property type="evidence" value="ECO:0007669"/>
    <property type="project" value="InterPro"/>
</dbReference>
<feature type="transmembrane region" description="Helical" evidence="7">
    <location>
        <begin position="319"/>
        <end position="338"/>
    </location>
</feature>
<dbReference type="Pfam" id="PF02653">
    <property type="entry name" value="BPD_transp_2"/>
    <property type="match status" value="1"/>
</dbReference>
<evidence type="ECO:0000256" key="3">
    <source>
        <dbReference type="ARBA" id="ARBA00022692"/>
    </source>
</evidence>
<feature type="transmembrane region" description="Helical" evidence="7">
    <location>
        <begin position="196"/>
        <end position="215"/>
    </location>
</feature>
<dbReference type="Proteomes" id="UP000325614">
    <property type="component" value="Chromosome"/>
</dbReference>
<dbReference type="InterPro" id="IPR001851">
    <property type="entry name" value="ABC_transp_permease"/>
</dbReference>
<name>A0A5P9K0D2_9HYPH</name>
<evidence type="ECO:0000313" key="9">
    <source>
        <dbReference type="Proteomes" id="UP000325614"/>
    </source>
</evidence>
<keyword evidence="5 7" id="KW-0472">Membrane</keyword>
<dbReference type="CDD" id="cd06581">
    <property type="entry name" value="TM_PBP1_LivM_like"/>
    <property type="match status" value="1"/>
</dbReference>
<feature type="transmembrane region" description="Helical" evidence="7">
    <location>
        <begin position="40"/>
        <end position="61"/>
    </location>
</feature>
<dbReference type="PANTHER" id="PTHR30482">
    <property type="entry name" value="HIGH-AFFINITY BRANCHED-CHAIN AMINO ACID TRANSPORT SYSTEM PERMEASE"/>
    <property type="match status" value="1"/>
</dbReference>
<reference evidence="8 9" key="1">
    <citation type="submission" date="2019-10" db="EMBL/GenBank/DDBJ databases">
        <title>Isolation, Identification of Microvirga thermotolerans HR1, a novel thermophilic bacterium and Comparative Genomics of the genus Microvirga.</title>
        <authorList>
            <person name="Li J."/>
            <person name="Zhang W."/>
            <person name="Lin M."/>
            <person name="Wang J."/>
        </authorList>
    </citation>
    <scope>NUCLEOTIDE SEQUENCE [LARGE SCALE GENOMIC DNA]</scope>
    <source>
        <strain evidence="8 9">HR1</strain>
    </source>
</reference>
<evidence type="ECO:0000313" key="8">
    <source>
        <dbReference type="EMBL" id="QFU16985.1"/>
    </source>
</evidence>
<feature type="transmembrane region" description="Helical" evidence="7">
    <location>
        <begin position="282"/>
        <end position="307"/>
    </location>
</feature>
<dbReference type="KEGG" id="mico:GDR74_12560"/>
<gene>
    <name evidence="8" type="ORF">GDR74_12560</name>
</gene>
<evidence type="ECO:0000256" key="1">
    <source>
        <dbReference type="ARBA" id="ARBA00004651"/>
    </source>
</evidence>
<feature type="transmembrane region" description="Helical" evidence="7">
    <location>
        <begin position="118"/>
        <end position="140"/>
    </location>
</feature>
<dbReference type="EMBL" id="CP045423">
    <property type="protein sequence ID" value="QFU16985.1"/>
    <property type="molecule type" value="Genomic_DNA"/>
</dbReference>
<evidence type="ECO:0000256" key="4">
    <source>
        <dbReference type="ARBA" id="ARBA00022989"/>
    </source>
</evidence>
<evidence type="ECO:0000256" key="7">
    <source>
        <dbReference type="SAM" id="Phobius"/>
    </source>
</evidence>
<keyword evidence="3 7" id="KW-0812">Transmembrane</keyword>
<feature type="region of interest" description="Disordered" evidence="6">
    <location>
        <begin position="1"/>
        <end position="30"/>
    </location>
</feature>
<evidence type="ECO:0000256" key="5">
    <source>
        <dbReference type="ARBA" id="ARBA00023136"/>
    </source>
</evidence>
<protein>
    <submittedName>
        <fullName evidence="8">Branched-chain amino acid ABC transporter permease</fullName>
    </submittedName>
</protein>